<evidence type="ECO:0000256" key="5">
    <source>
        <dbReference type="ARBA" id="ARBA00022741"/>
    </source>
</evidence>
<dbReference type="SUPFAM" id="SSF53067">
    <property type="entry name" value="Actin-like ATPase domain"/>
    <property type="match status" value="2"/>
</dbReference>
<comment type="pathway">
    <text evidence="1">Carbohydrate degradation; glycolysis; D-glyceraldehyde 3-phosphate and glycerone phosphate from D-glucose: step 1/4.</text>
</comment>
<proteinExistence type="inferred from homology"/>
<evidence type="ECO:0000256" key="11">
    <source>
        <dbReference type="RuleBase" id="RU362007"/>
    </source>
</evidence>
<dbReference type="Gene3D" id="3.30.420.40">
    <property type="match status" value="1"/>
</dbReference>
<evidence type="ECO:0000313" key="14">
    <source>
        <dbReference type="EMBL" id="KAJ2844527.1"/>
    </source>
</evidence>
<keyword evidence="15" id="KW-1185">Reference proteome</keyword>
<keyword evidence="4 11" id="KW-0808">Transferase</keyword>
<dbReference type="InterPro" id="IPR022672">
    <property type="entry name" value="Hexokinase_N"/>
</dbReference>
<dbReference type="Gene3D" id="3.40.367.20">
    <property type="match status" value="1"/>
</dbReference>
<comment type="similarity">
    <text evidence="3 11">Belongs to the hexokinase family.</text>
</comment>
<dbReference type="Pfam" id="PF00349">
    <property type="entry name" value="Hexokinase_1"/>
    <property type="match status" value="1"/>
</dbReference>
<comment type="pathway">
    <text evidence="2">Carbohydrate metabolism; hexose metabolism.</text>
</comment>
<dbReference type="GO" id="GO:0001678">
    <property type="term" value="P:intracellular glucose homeostasis"/>
    <property type="evidence" value="ECO:0007669"/>
    <property type="project" value="InterPro"/>
</dbReference>
<dbReference type="InterPro" id="IPR001312">
    <property type="entry name" value="Hexokinase"/>
</dbReference>
<comment type="catalytic activity">
    <reaction evidence="9">
        <text>a D-hexose + ATP = a D-hexose 6-phosphate + ADP + H(+)</text>
        <dbReference type="Rhea" id="RHEA:22740"/>
        <dbReference type="ChEBI" id="CHEBI:4194"/>
        <dbReference type="ChEBI" id="CHEBI:15378"/>
        <dbReference type="ChEBI" id="CHEBI:30616"/>
        <dbReference type="ChEBI" id="CHEBI:229467"/>
        <dbReference type="ChEBI" id="CHEBI:456216"/>
        <dbReference type="EC" id="2.7.1.1"/>
    </reaction>
    <physiologicalReaction direction="left-to-right" evidence="9">
        <dbReference type="Rhea" id="RHEA:22741"/>
    </physiologicalReaction>
</comment>
<dbReference type="PRINTS" id="PR00475">
    <property type="entry name" value="HEXOKINASE"/>
</dbReference>
<evidence type="ECO:0000256" key="10">
    <source>
        <dbReference type="ARBA" id="ARBA00047905"/>
    </source>
</evidence>
<dbReference type="GO" id="GO:0005739">
    <property type="term" value="C:mitochondrion"/>
    <property type="evidence" value="ECO:0007669"/>
    <property type="project" value="TreeGrafter"/>
</dbReference>
<keyword evidence="5 11" id="KW-0547">Nucleotide-binding</keyword>
<dbReference type="GO" id="GO:0005829">
    <property type="term" value="C:cytosol"/>
    <property type="evidence" value="ECO:0007669"/>
    <property type="project" value="TreeGrafter"/>
</dbReference>
<evidence type="ECO:0000256" key="4">
    <source>
        <dbReference type="ARBA" id="ARBA00022679"/>
    </source>
</evidence>
<comment type="catalytic activity">
    <reaction evidence="10">
        <text>D-fructose + ATP = D-fructose 6-phosphate + ADP + H(+)</text>
        <dbReference type="Rhea" id="RHEA:16125"/>
        <dbReference type="ChEBI" id="CHEBI:15378"/>
        <dbReference type="ChEBI" id="CHEBI:30616"/>
        <dbReference type="ChEBI" id="CHEBI:37721"/>
        <dbReference type="ChEBI" id="CHEBI:61527"/>
        <dbReference type="ChEBI" id="CHEBI:456216"/>
        <dbReference type="EC" id="2.7.1.1"/>
    </reaction>
    <physiologicalReaction direction="left-to-right" evidence="10">
        <dbReference type="Rhea" id="RHEA:16126"/>
    </physiologicalReaction>
</comment>
<dbReference type="Pfam" id="PF03727">
    <property type="entry name" value="Hexokinase_2"/>
    <property type="match status" value="1"/>
</dbReference>
<dbReference type="OrthoDB" id="419537at2759"/>
<dbReference type="PROSITE" id="PS51748">
    <property type="entry name" value="HEXOKINASE_2"/>
    <property type="match status" value="1"/>
</dbReference>
<dbReference type="GO" id="GO:0004340">
    <property type="term" value="F:glucokinase activity"/>
    <property type="evidence" value="ECO:0007669"/>
    <property type="project" value="TreeGrafter"/>
</dbReference>
<dbReference type="EC" id="2.7.1.-" evidence="11"/>
<evidence type="ECO:0000259" key="12">
    <source>
        <dbReference type="Pfam" id="PF00349"/>
    </source>
</evidence>
<gene>
    <name evidence="14" type="ORF">IWW36_005153</name>
</gene>
<evidence type="ECO:0000256" key="6">
    <source>
        <dbReference type="ARBA" id="ARBA00022777"/>
    </source>
</evidence>
<dbReference type="InterPro" id="IPR022673">
    <property type="entry name" value="Hexokinase_C"/>
</dbReference>
<evidence type="ECO:0000256" key="1">
    <source>
        <dbReference type="ARBA" id="ARBA00004888"/>
    </source>
</evidence>
<feature type="domain" description="Hexokinase N-terminal" evidence="12">
    <location>
        <begin position="16"/>
        <end position="218"/>
    </location>
</feature>
<keyword evidence="8 11" id="KW-0324">Glycolysis</keyword>
<evidence type="ECO:0000259" key="13">
    <source>
        <dbReference type="Pfam" id="PF03727"/>
    </source>
</evidence>
<dbReference type="InterPro" id="IPR043129">
    <property type="entry name" value="ATPase_NBD"/>
</dbReference>
<keyword evidence="6 11" id="KW-0418">Kinase</keyword>
<evidence type="ECO:0000256" key="3">
    <source>
        <dbReference type="ARBA" id="ARBA00009225"/>
    </source>
</evidence>
<evidence type="ECO:0000256" key="7">
    <source>
        <dbReference type="ARBA" id="ARBA00022840"/>
    </source>
</evidence>
<comment type="caution">
    <text evidence="14">The sequence shown here is derived from an EMBL/GenBank/DDBJ whole genome shotgun (WGS) entry which is preliminary data.</text>
</comment>
<dbReference type="GO" id="GO:0005536">
    <property type="term" value="F:D-glucose binding"/>
    <property type="evidence" value="ECO:0007669"/>
    <property type="project" value="InterPro"/>
</dbReference>
<evidence type="ECO:0000256" key="2">
    <source>
        <dbReference type="ARBA" id="ARBA00005028"/>
    </source>
</evidence>
<organism evidence="14 15">
    <name type="scientific">Coemansia brasiliensis</name>
    <dbReference type="NCBI Taxonomy" id="2650707"/>
    <lineage>
        <taxon>Eukaryota</taxon>
        <taxon>Fungi</taxon>
        <taxon>Fungi incertae sedis</taxon>
        <taxon>Zoopagomycota</taxon>
        <taxon>Kickxellomycotina</taxon>
        <taxon>Kickxellomycetes</taxon>
        <taxon>Kickxellales</taxon>
        <taxon>Kickxellaceae</taxon>
        <taxon>Coemansia</taxon>
    </lineage>
</organism>
<accession>A0A9W8IAS6</accession>
<dbReference type="PANTHER" id="PTHR19443:SF16">
    <property type="entry name" value="HEXOKINASE TYPE 1-RELATED"/>
    <property type="match status" value="1"/>
</dbReference>
<keyword evidence="7 11" id="KW-0067">ATP-binding</keyword>
<dbReference type="GO" id="GO:0006096">
    <property type="term" value="P:glycolytic process"/>
    <property type="evidence" value="ECO:0007669"/>
    <property type="project" value="UniProtKB-KW"/>
</dbReference>
<dbReference type="Proteomes" id="UP001139887">
    <property type="component" value="Unassembled WGS sequence"/>
</dbReference>
<dbReference type="GO" id="GO:0006006">
    <property type="term" value="P:glucose metabolic process"/>
    <property type="evidence" value="ECO:0007669"/>
    <property type="project" value="TreeGrafter"/>
</dbReference>
<feature type="domain" description="Hexokinase C-terminal" evidence="13">
    <location>
        <begin position="228"/>
        <end position="466"/>
    </location>
</feature>
<sequence>MEYDIKGASDAQNKLVREISSKFGVHDEHLVEIAEEVHRYLTNGLNSDDEPMGLPNRVSYIKSGITEDIREAKKNGSVALGLTITMSTKRMKVASIKFSPGAPDIINKQVFHIHDGMTSATQLCEEAATHIAQFINSHDVVQTDSLRARPISLGVSIDLPMEETSKSGGRVVCDSRACDGFFRNVDIAQCLNAALLKQHLPVKVTSTTNCVISTMVAAQHHFQATCTSLILNHGINASYYELARKIPKISGSELGNSMARVAINTELARFGENSQIIQPTMWDHRIDRESGNTGYHIFEKLVADKYLGEIVRNLITDFMDDRLIFPKNADVSTFSEPYSFFTSYMTIMEDTSDDLTEVGDLLKAGFNIDASHVDRQIVRSLCHIVTMRAAKLVGGAVAGVIKKATEAMDEPEPAVVSISGQLTEMNQPYVECTIDTAKKIAAALKLPEPVFNILGEDGYTVGAALSSFSK</sequence>
<name>A0A9W8IAS6_9FUNG</name>
<reference evidence="14" key="1">
    <citation type="submission" date="2022-07" db="EMBL/GenBank/DDBJ databases">
        <title>Phylogenomic reconstructions and comparative analyses of Kickxellomycotina fungi.</title>
        <authorList>
            <person name="Reynolds N.K."/>
            <person name="Stajich J.E."/>
            <person name="Barry K."/>
            <person name="Grigoriev I.V."/>
            <person name="Crous P."/>
            <person name="Smith M.E."/>
        </authorList>
    </citation>
    <scope>NUCLEOTIDE SEQUENCE</scope>
    <source>
        <strain evidence="14">NRRL 1566</strain>
    </source>
</reference>
<evidence type="ECO:0000313" key="15">
    <source>
        <dbReference type="Proteomes" id="UP001139887"/>
    </source>
</evidence>
<dbReference type="PANTHER" id="PTHR19443">
    <property type="entry name" value="HEXOKINASE"/>
    <property type="match status" value="1"/>
</dbReference>
<dbReference type="EMBL" id="JANBUW010001054">
    <property type="protein sequence ID" value="KAJ2844527.1"/>
    <property type="molecule type" value="Genomic_DNA"/>
</dbReference>
<dbReference type="AlphaFoldDB" id="A0A9W8IAS6"/>
<dbReference type="GO" id="GO:0005524">
    <property type="term" value="F:ATP binding"/>
    <property type="evidence" value="ECO:0007669"/>
    <property type="project" value="UniProtKB-UniRule"/>
</dbReference>
<protein>
    <recommendedName>
        <fullName evidence="11">Phosphotransferase</fullName>
        <ecNumber evidence="11">2.7.1.-</ecNumber>
    </recommendedName>
</protein>
<evidence type="ECO:0000256" key="8">
    <source>
        <dbReference type="ARBA" id="ARBA00023152"/>
    </source>
</evidence>
<evidence type="ECO:0000256" key="9">
    <source>
        <dbReference type="ARBA" id="ARBA00044613"/>
    </source>
</evidence>
<dbReference type="GO" id="GO:0008865">
    <property type="term" value="F:fructokinase activity"/>
    <property type="evidence" value="ECO:0007669"/>
    <property type="project" value="TreeGrafter"/>
</dbReference>